<dbReference type="InterPro" id="IPR027304">
    <property type="entry name" value="Trigger_fact/SurA_dom_sf"/>
</dbReference>
<dbReference type="EMBL" id="MTBO01000002">
    <property type="protein sequence ID" value="OSI18620.1"/>
    <property type="molecule type" value="Genomic_DNA"/>
</dbReference>
<protein>
    <recommendedName>
        <fullName evidence="3">peptidylprolyl isomerase</fullName>
        <ecNumber evidence="3">5.2.1.8</ecNumber>
    </recommendedName>
</protein>
<dbReference type="PANTHER" id="PTHR47245">
    <property type="entry name" value="PEPTIDYLPROLYL ISOMERASE"/>
    <property type="match status" value="1"/>
</dbReference>
<gene>
    <name evidence="9" type="ORF">BWD09_02330</name>
</gene>
<dbReference type="GO" id="GO:0003755">
    <property type="term" value="F:peptidyl-prolyl cis-trans isomerase activity"/>
    <property type="evidence" value="ECO:0007669"/>
    <property type="project" value="UniProtKB-KW"/>
</dbReference>
<feature type="chain" id="PRO_5012530118" description="peptidylprolyl isomerase" evidence="7">
    <location>
        <begin position="24"/>
        <end position="253"/>
    </location>
</feature>
<evidence type="ECO:0000313" key="9">
    <source>
        <dbReference type="EMBL" id="OSI18620.1"/>
    </source>
</evidence>
<evidence type="ECO:0000259" key="8">
    <source>
        <dbReference type="Pfam" id="PF13145"/>
    </source>
</evidence>
<dbReference type="OrthoDB" id="8611511at2"/>
<evidence type="ECO:0000256" key="6">
    <source>
        <dbReference type="ARBA" id="ARBA00023235"/>
    </source>
</evidence>
<evidence type="ECO:0000256" key="4">
    <source>
        <dbReference type="ARBA" id="ARBA00022729"/>
    </source>
</evidence>
<comment type="catalytic activity">
    <reaction evidence="1">
        <text>[protein]-peptidylproline (omega=180) = [protein]-peptidylproline (omega=0)</text>
        <dbReference type="Rhea" id="RHEA:16237"/>
        <dbReference type="Rhea" id="RHEA-COMP:10747"/>
        <dbReference type="Rhea" id="RHEA-COMP:10748"/>
        <dbReference type="ChEBI" id="CHEBI:83833"/>
        <dbReference type="ChEBI" id="CHEBI:83834"/>
        <dbReference type="EC" id="5.2.1.8"/>
    </reaction>
</comment>
<accession>A0A1X3DFF8</accession>
<dbReference type="EC" id="5.2.1.8" evidence="3"/>
<comment type="similarity">
    <text evidence="2">Belongs to the PpiC/parvulin rotamase family.</text>
</comment>
<feature type="signal peptide" evidence="7">
    <location>
        <begin position="1"/>
        <end position="23"/>
    </location>
</feature>
<keyword evidence="5" id="KW-0697">Rotamase</keyword>
<feature type="domain" description="PpiC" evidence="8">
    <location>
        <begin position="113"/>
        <end position="227"/>
    </location>
</feature>
<dbReference type="AlphaFoldDB" id="A0A1X3DFF8"/>
<evidence type="ECO:0000256" key="5">
    <source>
        <dbReference type="ARBA" id="ARBA00023110"/>
    </source>
</evidence>
<dbReference type="STRING" id="194197.BWD09_02330"/>
<comment type="caution">
    <text evidence="9">The sequence shown here is derived from an EMBL/GenBank/DDBJ whole genome shotgun (WGS) entry which is preliminary data.</text>
</comment>
<dbReference type="InterPro" id="IPR000297">
    <property type="entry name" value="PPIase_PpiC"/>
</dbReference>
<evidence type="ECO:0000313" key="10">
    <source>
        <dbReference type="Proteomes" id="UP000193118"/>
    </source>
</evidence>
<dbReference type="Proteomes" id="UP000193118">
    <property type="component" value="Unassembled WGS sequence"/>
</dbReference>
<organism evidence="9 10">
    <name type="scientific">Neisseria dentiae</name>
    <dbReference type="NCBI Taxonomy" id="194197"/>
    <lineage>
        <taxon>Bacteria</taxon>
        <taxon>Pseudomonadati</taxon>
        <taxon>Pseudomonadota</taxon>
        <taxon>Betaproteobacteria</taxon>
        <taxon>Neisseriales</taxon>
        <taxon>Neisseriaceae</taxon>
        <taxon>Neisseria</taxon>
    </lineage>
</organism>
<name>A0A1X3DFF8_9NEIS</name>
<evidence type="ECO:0000256" key="7">
    <source>
        <dbReference type="SAM" id="SignalP"/>
    </source>
</evidence>
<evidence type="ECO:0000256" key="3">
    <source>
        <dbReference type="ARBA" id="ARBA00013194"/>
    </source>
</evidence>
<dbReference type="Gene3D" id="3.10.50.40">
    <property type="match status" value="1"/>
</dbReference>
<dbReference type="PANTHER" id="PTHR47245:SF1">
    <property type="entry name" value="FOLDASE PROTEIN PRSA"/>
    <property type="match status" value="1"/>
</dbReference>
<keyword evidence="4 7" id="KW-0732">Signal</keyword>
<sequence length="253" mass="28225">MIKHKYTTLAAAAVLAAAGLAVAKAPEIDRGRIDSMVAQVLQQADNTPGTPRPDGAAIRKNVILQLQTAEVLKNEAFKAGLNKDAEVQNQFKNVEAQFYAMQYALYLERNTEVSEAELRAGYDRQTRVVKLQQVYFPTAEEARKAQDLLLKGLSFDELMKRYPNPEQAFADFVSPQQLPPAMAQLVDGMTRGQVTREPVNMDGKFYLFKLAASERNPEAPPFEQVKPFLTQQVKQQKVQEQIEKILKDNGVGG</sequence>
<evidence type="ECO:0000256" key="2">
    <source>
        <dbReference type="ARBA" id="ARBA00007656"/>
    </source>
</evidence>
<dbReference type="InterPro" id="IPR050245">
    <property type="entry name" value="PrsA_foldase"/>
</dbReference>
<proteinExistence type="inferred from homology"/>
<reference evidence="10" key="1">
    <citation type="submission" date="2017-01" db="EMBL/GenBank/DDBJ databases">
        <authorList>
            <person name="Wolfgang W.J."/>
            <person name="Cole J."/>
            <person name="Wroblewski D."/>
            <person name="Mcginnis J."/>
            <person name="Musser K.A."/>
        </authorList>
    </citation>
    <scope>NUCLEOTIDE SEQUENCE [LARGE SCALE GENOMIC DNA]</scope>
    <source>
        <strain evidence="10">DSM 19151</strain>
    </source>
</reference>
<dbReference type="InterPro" id="IPR046357">
    <property type="entry name" value="PPIase_dom_sf"/>
</dbReference>
<dbReference type="SUPFAM" id="SSF109998">
    <property type="entry name" value="Triger factor/SurA peptide-binding domain-like"/>
    <property type="match status" value="1"/>
</dbReference>
<dbReference type="Pfam" id="PF13145">
    <property type="entry name" value="Rotamase_2"/>
    <property type="match status" value="1"/>
</dbReference>
<evidence type="ECO:0000256" key="1">
    <source>
        <dbReference type="ARBA" id="ARBA00000971"/>
    </source>
</evidence>
<keyword evidence="6 9" id="KW-0413">Isomerase</keyword>
<keyword evidence="10" id="KW-1185">Reference proteome</keyword>
<dbReference type="SUPFAM" id="SSF54534">
    <property type="entry name" value="FKBP-like"/>
    <property type="match status" value="1"/>
</dbReference>